<dbReference type="NCBIfam" id="TIGR01352">
    <property type="entry name" value="tonB_Cterm"/>
    <property type="match status" value="1"/>
</dbReference>
<comment type="similarity">
    <text evidence="2">Belongs to the TonB family.</text>
</comment>
<feature type="chain" id="PRO_5038056922" description="TonB C-terminal domain-containing protein" evidence="10">
    <location>
        <begin position="30"/>
        <end position="142"/>
    </location>
</feature>
<dbReference type="GO" id="GO:0031992">
    <property type="term" value="F:energy transducer activity"/>
    <property type="evidence" value="ECO:0007669"/>
    <property type="project" value="TreeGrafter"/>
</dbReference>
<reference evidence="12" key="1">
    <citation type="journal article" date="2014" name="Int. J. Syst. Evol. Microbiol.">
        <title>Complete genome sequence of Corynebacterium casei LMG S-19264T (=DSM 44701T), isolated from a smear-ripened cheese.</title>
        <authorList>
            <consortium name="US DOE Joint Genome Institute (JGI-PGF)"/>
            <person name="Walter F."/>
            <person name="Albersmeier A."/>
            <person name="Kalinowski J."/>
            <person name="Ruckert C."/>
        </authorList>
    </citation>
    <scope>NUCLEOTIDE SEQUENCE</scope>
    <source>
        <strain evidence="12">CCM 8711</strain>
    </source>
</reference>
<evidence type="ECO:0000256" key="6">
    <source>
        <dbReference type="ARBA" id="ARBA00022692"/>
    </source>
</evidence>
<dbReference type="Pfam" id="PF03544">
    <property type="entry name" value="TonB_C"/>
    <property type="match status" value="1"/>
</dbReference>
<name>A0A917JBZ2_9SPHI</name>
<sequence>METQILKKCLLIFAGFCALSLLHSSKSLAQDALTDSSKSKFTNIQVLPQFPGGTQALHDFIAKNVIYPKKALKKDIEGQVDVTFVVERDGSLSHVKTVGNPNPLLVREAVRLIKSSPKWSPGMQDNRTVRVQYTVPIVFRLQ</sequence>
<evidence type="ECO:0000256" key="5">
    <source>
        <dbReference type="ARBA" id="ARBA00022519"/>
    </source>
</evidence>
<keyword evidence="3" id="KW-0813">Transport</keyword>
<evidence type="ECO:0000256" key="4">
    <source>
        <dbReference type="ARBA" id="ARBA00022475"/>
    </source>
</evidence>
<evidence type="ECO:0000313" key="13">
    <source>
        <dbReference type="Proteomes" id="UP000662074"/>
    </source>
</evidence>
<dbReference type="Proteomes" id="UP000662074">
    <property type="component" value="Unassembled WGS sequence"/>
</dbReference>
<proteinExistence type="inferred from homology"/>
<dbReference type="PROSITE" id="PS52015">
    <property type="entry name" value="TONB_CTD"/>
    <property type="match status" value="1"/>
</dbReference>
<dbReference type="GO" id="GO:0015031">
    <property type="term" value="P:protein transport"/>
    <property type="evidence" value="ECO:0007669"/>
    <property type="project" value="UniProtKB-KW"/>
</dbReference>
<feature type="domain" description="TonB C-terminal" evidence="11">
    <location>
        <begin position="52"/>
        <end position="142"/>
    </location>
</feature>
<organism evidence="12 13">
    <name type="scientific">Mucilaginibacter galii</name>
    <dbReference type="NCBI Taxonomy" id="2005073"/>
    <lineage>
        <taxon>Bacteria</taxon>
        <taxon>Pseudomonadati</taxon>
        <taxon>Bacteroidota</taxon>
        <taxon>Sphingobacteriia</taxon>
        <taxon>Sphingobacteriales</taxon>
        <taxon>Sphingobacteriaceae</taxon>
        <taxon>Mucilaginibacter</taxon>
    </lineage>
</organism>
<gene>
    <name evidence="12" type="ORF">GCM10011425_35110</name>
</gene>
<keyword evidence="13" id="KW-1185">Reference proteome</keyword>
<dbReference type="Gene3D" id="3.30.1150.10">
    <property type="match status" value="1"/>
</dbReference>
<dbReference type="InterPro" id="IPR006260">
    <property type="entry name" value="TonB/TolA_C"/>
</dbReference>
<dbReference type="GO" id="GO:0055085">
    <property type="term" value="P:transmembrane transport"/>
    <property type="evidence" value="ECO:0007669"/>
    <property type="project" value="InterPro"/>
</dbReference>
<evidence type="ECO:0000256" key="3">
    <source>
        <dbReference type="ARBA" id="ARBA00022448"/>
    </source>
</evidence>
<evidence type="ECO:0000313" key="12">
    <source>
        <dbReference type="EMBL" id="GGI52299.1"/>
    </source>
</evidence>
<dbReference type="GO" id="GO:0098797">
    <property type="term" value="C:plasma membrane protein complex"/>
    <property type="evidence" value="ECO:0007669"/>
    <property type="project" value="TreeGrafter"/>
</dbReference>
<dbReference type="PANTHER" id="PTHR33446:SF2">
    <property type="entry name" value="PROTEIN TONB"/>
    <property type="match status" value="1"/>
</dbReference>
<evidence type="ECO:0000259" key="11">
    <source>
        <dbReference type="PROSITE" id="PS52015"/>
    </source>
</evidence>
<evidence type="ECO:0000256" key="8">
    <source>
        <dbReference type="ARBA" id="ARBA00022989"/>
    </source>
</evidence>
<keyword evidence="9" id="KW-0472">Membrane</keyword>
<evidence type="ECO:0000256" key="10">
    <source>
        <dbReference type="SAM" id="SignalP"/>
    </source>
</evidence>
<keyword evidence="6" id="KW-0812">Transmembrane</keyword>
<dbReference type="EMBL" id="BMDO01000012">
    <property type="protein sequence ID" value="GGI52299.1"/>
    <property type="molecule type" value="Genomic_DNA"/>
</dbReference>
<protein>
    <recommendedName>
        <fullName evidence="11">TonB C-terminal domain-containing protein</fullName>
    </recommendedName>
</protein>
<keyword evidence="10" id="KW-0732">Signal</keyword>
<evidence type="ECO:0000256" key="1">
    <source>
        <dbReference type="ARBA" id="ARBA00004383"/>
    </source>
</evidence>
<comment type="subcellular location">
    <subcellularLocation>
        <location evidence="1">Cell inner membrane</location>
        <topology evidence="1">Single-pass membrane protein</topology>
        <orientation evidence="1">Periplasmic side</orientation>
    </subcellularLocation>
</comment>
<dbReference type="PANTHER" id="PTHR33446">
    <property type="entry name" value="PROTEIN TONB-RELATED"/>
    <property type="match status" value="1"/>
</dbReference>
<dbReference type="InterPro" id="IPR051045">
    <property type="entry name" value="TonB-dependent_transducer"/>
</dbReference>
<accession>A0A917JBZ2</accession>
<evidence type="ECO:0000256" key="2">
    <source>
        <dbReference type="ARBA" id="ARBA00006555"/>
    </source>
</evidence>
<feature type="signal peptide" evidence="10">
    <location>
        <begin position="1"/>
        <end position="29"/>
    </location>
</feature>
<keyword evidence="5" id="KW-0997">Cell inner membrane</keyword>
<comment type="caution">
    <text evidence="12">The sequence shown here is derived from an EMBL/GenBank/DDBJ whole genome shotgun (WGS) entry which is preliminary data.</text>
</comment>
<dbReference type="InterPro" id="IPR037682">
    <property type="entry name" value="TonB_C"/>
</dbReference>
<reference evidence="12" key="2">
    <citation type="submission" date="2020-09" db="EMBL/GenBank/DDBJ databases">
        <authorList>
            <person name="Sun Q."/>
            <person name="Sedlacek I."/>
        </authorList>
    </citation>
    <scope>NUCLEOTIDE SEQUENCE</scope>
    <source>
        <strain evidence="12">CCM 8711</strain>
    </source>
</reference>
<evidence type="ECO:0000256" key="9">
    <source>
        <dbReference type="ARBA" id="ARBA00023136"/>
    </source>
</evidence>
<dbReference type="RefSeq" id="WP_188418416.1">
    <property type="nucleotide sequence ID" value="NZ_BMDO01000012.1"/>
</dbReference>
<dbReference type="SUPFAM" id="SSF74653">
    <property type="entry name" value="TolA/TonB C-terminal domain"/>
    <property type="match status" value="1"/>
</dbReference>
<keyword evidence="7" id="KW-0653">Protein transport</keyword>
<dbReference type="AlphaFoldDB" id="A0A917JBZ2"/>
<evidence type="ECO:0000256" key="7">
    <source>
        <dbReference type="ARBA" id="ARBA00022927"/>
    </source>
</evidence>
<keyword evidence="8" id="KW-1133">Transmembrane helix</keyword>
<keyword evidence="4" id="KW-1003">Cell membrane</keyword>